<gene>
    <name evidence="1" type="ORF">NDI38_14875</name>
</gene>
<dbReference type="Proteomes" id="UP001476950">
    <property type="component" value="Unassembled WGS sequence"/>
</dbReference>
<evidence type="ECO:0000313" key="1">
    <source>
        <dbReference type="EMBL" id="MEP1059723.1"/>
    </source>
</evidence>
<dbReference type="InterPro" id="IPR015947">
    <property type="entry name" value="PUA-like_sf"/>
</dbReference>
<comment type="caution">
    <text evidence="1">The sequence shown here is derived from an EMBL/GenBank/DDBJ whole genome shotgun (WGS) entry which is preliminary data.</text>
</comment>
<proteinExistence type="predicted"/>
<protein>
    <recommendedName>
        <fullName evidence="3">ASCH domain-containing protein</fullName>
    </recommendedName>
</protein>
<accession>A0ABV0KKE5</accession>
<dbReference type="Gene3D" id="2.30.130.30">
    <property type="entry name" value="Hypothetical protein"/>
    <property type="match status" value="1"/>
</dbReference>
<sequence>MGIQPTFPDTLRALSIAGPYAYRIATGEKQSEGRSWSTRFRGLVLLHVSTGKDFGEPQSKEMVSAIIGAAEMYDCIPSESHDGHYHHLMKNPILFKQYIPNVSGARNYWSPKTPEHIKAFNQAWQQIEVQQPHAVFKIHYKDGIISVSNSRTSNYFQVKDAGVWQTLAPRLQGEEIALTKLEYADLYRSRLA</sequence>
<reference evidence="1 2" key="1">
    <citation type="submission" date="2022-04" db="EMBL/GenBank/DDBJ databases">
        <title>Positive selection, recombination, and allopatry shape intraspecific diversity of widespread and dominant cyanobacteria.</title>
        <authorList>
            <person name="Wei J."/>
            <person name="Shu W."/>
            <person name="Hu C."/>
        </authorList>
    </citation>
    <scope>NUCLEOTIDE SEQUENCE [LARGE SCALE GENOMIC DNA]</scope>
    <source>
        <strain evidence="1 2">AS-A4</strain>
    </source>
</reference>
<evidence type="ECO:0008006" key="3">
    <source>
        <dbReference type="Google" id="ProtNLM"/>
    </source>
</evidence>
<dbReference type="EMBL" id="JAMPLM010000012">
    <property type="protein sequence ID" value="MEP1059723.1"/>
    <property type="molecule type" value="Genomic_DNA"/>
</dbReference>
<dbReference type="SUPFAM" id="SSF88697">
    <property type="entry name" value="PUA domain-like"/>
    <property type="match status" value="1"/>
</dbReference>
<dbReference type="RefSeq" id="WP_199305476.1">
    <property type="nucleotide sequence ID" value="NZ_JAMPLM010000012.1"/>
</dbReference>
<evidence type="ECO:0000313" key="2">
    <source>
        <dbReference type="Proteomes" id="UP001476950"/>
    </source>
</evidence>
<name>A0ABV0KKE5_9CYAN</name>
<organism evidence="1 2">
    <name type="scientific">Stenomitos frigidus AS-A4</name>
    <dbReference type="NCBI Taxonomy" id="2933935"/>
    <lineage>
        <taxon>Bacteria</taxon>
        <taxon>Bacillati</taxon>
        <taxon>Cyanobacteriota</taxon>
        <taxon>Cyanophyceae</taxon>
        <taxon>Leptolyngbyales</taxon>
        <taxon>Leptolyngbyaceae</taxon>
        <taxon>Stenomitos</taxon>
    </lineage>
</organism>
<keyword evidence="2" id="KW-1185">Reference proteome</keyword>